<name>A0A0A9FQT5_ARUDO</name>
<reference evidence="1" key="2">
    <citation type="journal article" date="2015" name="Data Brief">
        <title>Shoot transcriptome of the giant reed, Arundo donax.</title>
        <authorList>
            <person name="Barrero R.A."/>
            <person name="Guerrero F.D."/>
            <person name="Moolhuijzen P."/>
            <person name="Goolsby J.A."/>
            <person name="Tidwell J."/>
            <person name="Bellgard S.E."/>
            <person name="Bellgard M.I."/>
        </authorList>
    </citation>
    <scope>NUCLEOTIDE SEQUENCE</scope>
    <source>
        <tissue evidence="1">Shoot tissue taken approximately 20 cm above the soil surface</tissue>
    </source>
</reference>
<evidence type="ECO:0000313" key="1">
    <source>
        <dbReference type="EMBL" id="JAE14642.1"/>
    </source>
</evidence>
<proteinExistence type="predicted"/>
<dbReference type="AlphaFoldDB" id="A0A0A9FQT5"/>
<reference evidence="1" key="1">
    <citation type="submission" date="2014-09" db="EMBL/GenBank/DDBJ databases">
        <authorList>
            <person name="Magalhaes I.L.F."/>
            <person name="Oliveira U."/>
            <person name="Santos F.R."/>
            <person name="Vidigal T.H.D.A."/>
            <person name="Brescovit A.D."/>
            <person name="Santos A.J."/>
        </authorList>
    </citation>
    <scope>NUCLEOTIDE SEQUENCE</scope>
    <source>
        <tissue evidence="1">Shoot tissue taken approximately 20 cm above the soil surface</tissue>
    </source>
</reference>
<sequence>MDVEWTEAFSWIRFDFS</sequence>
<protein>
    <submittedName>
        <fullName evidence="1">Uncharacterized protein</fullName>
    </submittedName>
</protein>
<organism evidence="1">
    <name type="scientific">Arundo donax</name>
    <name type="common">Giant reed</name>
    <name type="synonym">Donax arundinaceus</name>
    <dbReference type="NCBI Taxonomy" id="35708"/>
    <lineage>
        <taxon>Eukaryota</taxon>
        <taxon>Viridiplantae</taxon>
        <taxon>Streptophyta</taxon>
        <taxon>Embryophyta</taxon>
        <taxon>Tracheophyta</taxon>
        <taxon>Spermatophyta</taxon>
        <taxon>Magnoliopsida</taxon>
        <taxon>Liliopsida</taxon>
        <taxon>Poales</taxon>
        <taxon>Poaceae</taxon>
        <taxon>PACMAD clade</taxon>
        <taxon>Arundinoideae</taxon>
        <taxon>Arundineae</taxon>
        <taxon>Arundo</taxon>
    </lineage>
</organism>
<dbReference type="EMBL" id="GBRH01183254">
    <property type="protein sequence ID" value="JAE14642.1"/>
    <property type="molecule type" value="Transcribed_RNA"/>
</dbReference>
<accession>A0A0A9FQT5</accession>